<dbReference type="PANTHER" id="PTHR30525:SF0">
    <property type="entry name" value="1-DEOXY-D-XYLULOSE 5-PHOSPHATE REDUCTOISOMERASE, CHLOROPLASTIC"/>
    <property type="match status" value="1"/>
</dbReference>
<protein>
    <recommendedName>
        <fullName evidence="9">1-deoxy-D-xylulose 5-phosphate reductoisomerase</fullName>
        <shortName evidence="9">DXP reductoisomerase</shortName>
        <ecNumber evidence="9">1.1.1.267</ecNumber>
    </recommendedName>
    <alternativeName>
        <fullName evidence="9">1-deoxyxylulose-5-phosphate reductoisomerase</fullName>
    </alternativeName>
    <alternativeName>
        <fullName evidence="9">2-C-methyl-D-erythritol 4-phosphate synthase</fullName>
    </alternativeName>
</protein>
<dbReference type="RefSeq" id="WP_098076168.1">
    <property type="nucleotide sequence ID" value="NZ_PDEQ01000006.1"/>
</dbReference>
<feature type="binding site" evidence="9">
    <location>
        <position position="60"/>
    </location>
    <ligand>
        <name>NADPH</name>
        <dbReference type="ChEBI" id="CHEBI:57783"/>
    </ligand>
</feature>
<feature type="region of interest" description="Disordered" evidence="10">
    <location>
        <begin position="1"/>
        <end position="32"/>
    </location>
</feature>
<dbReference type="FunFam" id="3.40.50.720:FF:000045">
    <property type="entry name" value="1-deoxy-D-xylulose 5-phosphate reductoisomerase"/>
    <property type="match status" value="1"/>
</dbReference>
<feature type="binding site" evidence="9">
    <location>
        <position position="147"/>
    </location>
    <ligand>
        <name>NADPH</name>
        <dbReference type="ChEBI" id="CHEBI:57783"/>
    </ligand>
</feature>
<dbReference type="EMBL" id="PDEQ01000006">
    <property type="protein sequence ID" value="PEN12796.1"/>
    <property type="molecule type" value="Genomic_DNA"/>
</dbReference>
<evidence type="ECO:0000256" key="4">
    <source>
        <dbReference type="ARBA" id="ARBA00022857"/>
    </source>
</evidence>
<dbReference type="GO" id="GO:0030145">
    <property type="term" value="F:manganese ion binding"/>
    <property type="evidence" value="ECO:0007669"/>
    <property type="project" value="TreeGrafter"/>
</dbReference>
<dbReference type="PANTHER" id="PTHR30525">
    <property type="entry name" value="1-DEOXY-D-XYLULOSE 5-PHOSPHATE REDUCTOISOMERASE"/>
    <property type="match status" value="1"/>
</dbReference>
<dbReference type="Gene3D" id="3.40.50.720">
    <property type="entry name" value="NAD(P)-binding Rossmann-like Domain"/>
    <property type="match status" value="1"/>
</dbReference>
<feature type="binding site" evidence="9">
    <location>
        <position position="226"/>
    </location>
    <ligand>
        <name>NADPH</name>
        <dbReference type="ChEBI" id="CHEBI:57783"/>
    </ligand>
</feature>
<feature type="binding site" evidence="9">
    <location>
        <position position="239"/>
    </location>
    <ligand>
        <name>1-deoxy-D-xylulose 5-phosphate</name>
        <dbReference type="ChEBI" id="CHEBI:57792"/>
    </ligand>
</feature>
<feature type="binding site" evidence="9">
    <location>
        <position position="171"/>
    </location>
    <ligand>
        <name>Mn(2+)</name>
        <dbReference type="ChEBI" id="CHEBI:29035"/>
    </ligand>
</feature>
<evidence type="ECO:0000256" key="1">
    <source>
        <dbReference type="ARBA" id="ARBA00005094"/>
    </source>
</evidence>
<dbReference type="Pfam" id="PF13288">
    <property type="entry name" value="DXPR_C"/>
    <property type="match status" value="1"/>
</dbReference>
<dbReference type="NCBIfam" id="TIGR00243">
    <property type="entry name" value="Dxr"/>
    <property type="match status" value="1"/>
</dbReference>
<evidence type="ECO:0000256" key="10">
    <source>
        <dbReference type="SAM" id="MobiDB-lite"/>
    </source>
</evidence>
<keyword evidence="3 9" id="KW-0479">Metal-binding</keyword>
<dbReference type="UniPathway" id="UPA00056">
    <property type="reaction ID" value="UER00092"/>
</dbReference>
<accession>A0A2A8CVX3</accession>
<comment type="cofactor">
    <cofactor evidence="9">
        <name>Mg(2+)</name>
        <dbReference type="ChEBI" id="CHEBI:18420"/>
    </cofactor>
    <cofactor evidence="9">
        <name>Mn(2+)</name>
        <dbReference type="ChEBI" id="CHEBI:29035"/>
    </cofactor>
</comment>
<keyword evidence="15" id="KW-1185">Reference proteome</keyword>
<feature type="domain" description="DXP reductoisomerase C-terminal" evidence="13">
    <location>
        <begin position="282"/>
        <end position="398"/>
    </location>
</feature>
<evidence type="ECO:0000313" key="15">
    <source>
        <dbReference type="Proteomes" id="UP000220102"/>
    </source>
</evidence>
<dbReference type="InterPro" id="IPR013644">
    <property type="entry name" value="DXP_reductoisomerase_C"/>
</dbReference>
<feature type="binding site" evidence="9">
    <location>
        <position position="220"/>
    </location>
    <ligand>
        <name>1-deoxy-D-xylulose 5-phosphate</name>
        <dbReference type="ChEBI" id="CHEBI:57792"/>
    </ligand>
</feature>
<feature type="compositionally biased region" description="Low complexity" evidence="10">
    <location>
        <begin position="12"/>
        <end position="24"/>
    </location>
</feature>
<dbReference type="SUPFAM" id="SSF51735">
    <property type="entry name" value="NAD(P)-binding Rossmann-fold domains"/>
    <property type="match status" value="1"/>
</dbReference>
<reference evidence="14 15" key="1">
    <citation type="submission" date="2017-10" db="EMBL/GenBank/DDBJ databases">
        <title>Draft genome of Longibacter Salinarum.</title>
        <authorList>
            <person name="Goh K.M."/>
            <person name="Shamsir M.S."/>
            <person name="Lim S.W."/>
        </authorList>
    </citation>
    <scope>NUCLEOTIDE SEQUENCE [LARGE SCALE GENOMIC DNA]</scope>
    <source>
        <strain evidence="14 15">KCTC 52045</strain>
    </source>
</reference>
<evidence type="ECO:0000256" key="5">
    <source>
        <dbReference type="ARBA" id="ARBA00023002"/>
    </source>
</evidence>
<comment type="similarity">
    <text evidence="2 9">Belongs to the DXR family.</text>
</comment>
<dbReference type="Proteomes" id="UP000220102">
    <property type="component" value="Unassembled WGS sequence"/>
</dbReference>
<keyword evidence="6 9" id="KW-0464">Manganese</keyword>
<dbReference type="GO" id="GO:0051484">
    <property type="term" value="P:isopentenyl diphosphate biosynthetic process, methylerythritol 4-phosphate pathway involved in terpenoid biosynthetic process"/>
    <property type="evidence" value="ECO:0007669"/>
    <property type="project" value="TreeGrafter"/>
</dbReference>
<comment type="caution">
    <text evidence="14">The sequence shown here is derived from an EMBL/GenBank/DDBJ whole genome shotgun (WGS) entry which is preliminary data.</text>
</comment>
<dbReference type="SUPFAM" id="SSF55347">
    <property type="entry name" value="Glyceraldehyde-3-phosphate dehydrogenase-like, C-terminal domain"/>
    <property type="match status" value="1"/>
</dbReference>
<dbReference type="InterPro" id="IPR036291">
    <property type="entry name" value="NAD(P)-bd_dom_sf"/>
</dbReference>
<evidence type="ECO:0000259" key="11">
    <source>
        <dbReference type="Pfam" id="PF02670"/>
    </source>
</evidence>
<dbReference type="AlphaFoldDB" id="A0A2A8CVX3"/>
<feature type="binding site" evidence="9">
    <location>
        <position position="242"/>
    </location>
    <ligand>
        <name>Mn(2+)</name>
        <dbReference type="ChEBI" id="CHEBI:29035"/>
    </ligand>
</feature>
<comment type="pathway">
    <text evidence="1 9">Isoprenoid biosynthesis; isopentenyl diphosphate biosynthesis via DXP pathway; isopentenyl diphosphate from 1-deoxy-D-xylulose 5-phosphate: step 1/6.</text>
</comment>
<keyword evidence="5 9" id="KW-0560">Oxidoreductase</keyword>
<feature type="binding site" evidence="9">
    <location>
        <position position="36"/>
    </location>
    <ligand>
        <name>NADPH</name>
        <dbReference type="ChEBI" id="CHEBI:57783"/>
    </ligand>
</feature>
<feature type="binding site" evidence="9">
    <location>
        <position position="34"/>
    </location>
    <ligand>
        <name>NADPH</name>
        <dbReference type="ChEBI" id="CHEBI:57783"/>
    </ligand>
</feature>
<dbReference type="NCBIfam" id="NF009114">
    <property type="entry name" value="PRK12464.1"/>
    <property type="match status" value="1"/>
</dbReference>
<dbReference type="CDD" id="cd00945">
    <property type="entry name" value="Aldolase_Class_I"/>
    <property type="match status" value="1"/>
</dbReference>
<feature type="binding site" evidence="9">
    <location>
        <position position="173"/>
    </location>
    <ligand>
        <name>1-deoxy-D-xylulose 5-phosphate</name>
        <dbReference type="ChEBI" id="CHEBI:57792"/>
    </ligand>
</feature>
<feature type="binding site" evidence="9">
    <location>
        <position position="37"/>
    </location>
    <ligand>
        <name>NADPH</name>
        <dbReference type="ChEBI" id="CHEBI:57783"/>
    </ligand>
</feature>
<comment type="caution">
    <text evidence="9">Lacks conserved residue(s) required for the propagation of feature annotation.</text>
</comment>
<organism evidence="14 15">
    <name type="scientific">Longibacter salinarum</name>
    <dbReference type="NCBI Taxonomy" id="1850348"/>
    <lineage>
        <taxon>Bacteria</taxon>
        <taxon>Pseudomonadati</taxon>
        <taxon>Rhodothermota</taxon>
        <taxon>Rhodothermia</taxon>
        <taxon>Rhodothermales</taxon>
        <taxon>Salisaetaceae</taxon>
        <taxon>Longibacter</taxon>
    </lineage>
</organism>
<feature type="binding site" evidence="9">
    <location>
        <position position="197"/>
    </location>
    <ligand>
        <name>1-deoxy-D-xylulose 5-phosphate</name>
        <dbReference type="ChEBI" id="CHEBI:57792"/>
    </ligand>
</feature>
<comment type="catalytic activity">
    <reaction evidence="8">
        <text>2-C-methyl-D-erythritol 4-phosphate + NADP(+) = 1-deoxy-D-xylulose 5-phosphate + NADPH + H(+)</text>
        <dbReference type="Rhea" id="RHEA:13717"/>
        <dbReference type="ChEBI" id="CHEBI:15378"/>
        <dbReference type="ChEBI" id="CHEBI:57783"/>
        <dbReference type="ChEBI" id="CHEBI:57792"/>
        <dbReference type="ChEBI" id="CHEBI:58262"/>
        <dbReference type="ChEBI" id="CHEBI:58349"/>
        <dbReference type="EC" id="1.1.1.267"/>
    </reaction>
    <physiologicalReaction direction="right-to-left" evidence="8">
        <dbReference type="Rhea" id="RHEA:13719"/>
    </physiologicalReaction>
</comment>
<dbReference type="OrthoDB" id="9806546at2"/>
<dbReference type="GO" id="GO:0030604">
    <property type="term" value="F:1-deoxy-D-xylulose-5-phosphate reductoisomerase activity"/>
    <property type="evidence" value="ECO:0007669"/>
    <property type="project" value="UniProtKB-UniRule"/>
</dbReference>
<dbReference type="Pfam" id="PF02670">
    <property type="entry name" value="DXP_reductoisom"/>
    <property type="match status" value="1"/>
</dbReference>
<dbReference type="PIRSF" id="PIRSF006205">
    <property type="entry name" value="Dxp_reductismrs"/>
    <property type="match status" value="1"/>
</dbReference>
<evidence type="ECO:0000256" key="3">
    <source>
        <dbReference type="ARBA" id="ARBA00022723"/>
    </source>
</evidence>
<evidence type="ECO:0000313" key="14">
    <source>
        <dbReference type="EMBL" id="PEN12796.1"/>
    </source>
</evidence>
<keyword evidence="9" id="KW-0460">Magnesium</keyword>
<dbReference type="InterPro" id="IPR013512">
    <property type="entry name" value="DXP_reductoisomerase_N"/>
</dbReference>
<feature type="domain" description="1-deoxy-D-xylulose 5-phosphate reductoisomerase C-terminal" evidence="12">
    <location>
        <begin position="167"/>
        <end position="250"/>
    </location>
</feature>
<evidence type="ECO:0000259" key="13">
    <source>
        <dbReference type="Pfam" id="PF13288"/>
    </source>
</evidence>
<dbReference type="InterPro" id="IPR003821">
    <property type="entry name" value="DXP_reductoisomerase"/>
</dbReference>
<feature type="binding site" evidence="9">
    <location>
        <position position="242"/>
    </location>
    <ligand>
        <name>1-deoxy-D-xylulose 5-phosphate</name>
        <dbReference type="ChEBI" id="CHEBI:57792"/>
    </ligand>
</feature>
<feature type="binding site" evidence="9">
    <location>
        <position position="35"/>
    </location>
    <ligand>
        <name>NADPH</name>
        <dbReference type="ChEBI" id="CHEBI:57783"/>
    </ligand>
</feature>
<evidence type="ECO:0000259" key="12">
    <source>
        <dbReference type="Pfam" id="PF08436"/>
    </source>
</evidence>
<evidence type="ECO:0000256" key="2">
    <source>
        <dbReference type="ARBA" id="ARBA00006825"/>
    </source>
</evidence>
<evidence type="ECO:0000256" key="7">
    <source>
        <dbReference type="ARBA" id="ARBA00023229"/>
    </source>
</evidence>
<dbReference type="GO" id="GO:0070402">
    <property type="term" value="F:NADPH binding"/>
    <property type="evidence" value="ECO:0007669"/>
    <property type="project" value="InterPro"/>
</dbReference>
<feature type="binding site" evidence="9">
    <location>
        <position position="173"/>
    </location>
    <ligand>
        <name>Mn(2+)</name>
        <dbReference type="ChEBI" id="CHEBI:29035"/>
    </ligand>
</feature>
<dbReference type="Gene3D" id="1.10.1740.10">
    <property type="match status" value="1"/>
</dbReference>
<keyword evidence="4 9" id="KW-0521">NADP</keyword>
<feature type="binding site" evidence="9">
    <location>
        <position position="62"/>
    </location>
    <ligand>
        <name>NADPH</name>
        <dbReference type="ChEBI" id="CHEBI:57783"/>
    </ligand>
</feature>
<keyword evidence="7 9" id="KW-0414">Isoprene biosynthesis</keyword>
<comment type="function">
    <text evidence="9">Catalyzes the NADPH-dependent rearrangement and reduction of 1-deoxy-D-xylulose-5-phosphate (DXP) to 2-C-methyl-D-erythritol 4-phosphate (MEP).</text>
</comment>
<dbReference type="EC" id="1.1.1.267" evidence="9"/>
<feature type="binding site" evidence="9">
    <location>
        <position position="172"/>
    </location>
    <ligand>
        <name>1-deoxy-D-xylulose 5-phosphate</name>
        <dbReference type="ChEBI" id="CHEBI:57792"/>
    </ligand>
</feature>
<name>A0A2A8CVX3_9BACT</name>
<gene>
    <name evidence="9" type="primary">dxr</name>
    <name evidence="14" type="ORF">CRI94_12340</name>
</gene>
<dbReference type="GO" id="GO:0016853">
    <property type="term" value="F:isomerase activity"/>
    <property type="evidence" value="ECO:0007669"/>
    <property type="project" value="UniProtKB-KW"/>
</dbReference>
<feature type="domain" description="1-deoxy-D-xylulose 5-phosphate reductoisomerase N-terminal" evidence="11">
    <location>
        <begin position="28"/>
        <end position="153"/>
    </location>
</feature>
<feature type="binding site" evidence="9">
    <location>
        <position position="145"/>
    </location>
    <ligand>
        <name>NADPH</name>
        <dbReference type="ChEBI" id="CHEBI:57783"/>
    </ligand>
</feature>
<dbReference type="InterPro" id="IPR026877">
    <property type="entry name" value="DXPR_C"/>
</dbReference>
<dbReference type="HAMAP" id="MF_00183">
    <property type="entry name" value="DXP_reductoisom"/>
    <property type="match status" value="1"/>
</dbReference>
<feature type="binding site" evidence="9">
    <location>
        <position position="238"/>
    </location>
    <ligand>
        <name>1-deoxy-D-xylulose 5-phosphate</name>
        <dbReference type="ChEBI" id="CHEBI:57792"/>
    </ligand>
</feature>
<evidence type="ECO:0000256" key="6">
    <source>
        <dbReference type="ARBA" id="ARBA00023211"/>
    </source>
</evidence>
<evidence type="ECO:0000256" key="8">
    <source>
        <dbReference type="ARBA" id="ARBA00048543"/>
    </source>
</evidence>
<dbReference type="Pfam" id="PF08436">
    <property type="entry name" value="DXP_redisom_C"/>
    <property type="match status" value="1"/>
</dbReference>
<dbReference type="SUPFAM" id="SSF69055">
    <property type="entry name" value="1-deoxy-D-xylulose-5-phosphate reductoisomerase, C-terminal domain"/>
    <property type="match status" value="1"/>
</dbReference>
<feature type="binding site" evidence="9">
    <location>
        <position position="146"/>
    </location>
    <ligand>
        <name>1-deoxy-D-xylulose 5-phosphate</name>
        <dbReference type="ChEBI" id="CHEBI:57792"/>
    </ligand>
</feature>
<proteinExistence type="inferred from homology"/>
<dbReference type="InterPro" id="IPR036169">
    <property type="entry name" value="DXPR_C_sf"/>
</dbReference>
<keyword evidence="14" id="KW-0413">Isomerase</keyword>
<evidence type="ECO:0000256" key="9">
    <source>
        <dbReference type="HAMAP-Rule" id="MF_00183"/>
    </source>
</evidence>
<sequence>MIDPDKVSRLTASDAGSEASSSSDPQRVTVLGSTGSIGRQTLEVLRLFPERFTVSALTCGSNVDLLVQQAREFQPSCVAVGNPAYVESCREQLAGTGIRVLAGPEGVCEGASQPADVVMAAILGFAGLEPVLAAIETGARIALANKETMVVAGDLVNRALDASGSTMIPVDSEHSAIFQCLAGETFGSVEEVILTASGGPFRQRPKHSFDQITKEEALDHPNWDMGAKITIDSATLMNKGLEVIEARWLFDLSPEEIRVLVHPQSIVHSMVAFSDGSIKAELGVPDMKVPIQYALTYPDRWPAPYERLDWTATASLDFEMPDTDRFPCLRLAYDALRQGGTAPAVLNAANEVAVELFLNEQIPFTLIPELIEEAMQNVAGPGVDSLDALKEVDAEARRVTKELTQPTAD</sequence>
<feature type="binding site" evidence="9">
    <location>
        <position position="233"/>
    </location>
    <ligand>
        <name>1-deoxy-D-xylulose 5-phosphate</name>
        <dbReference type="ChEBI" id="CHEBI:57792"/>
    </ligand>
</feature>